<evidence type="ECO:0000256" key="2">
    <source>
        <dbReference type="ARBA" id="ARBA00009533"/>
    </source>
</evidence>
<dbReference type="InterPro" id="IPR015424">
    <property type="entry name" value="PyrdxlP-dep_Trfase"/>
</dbReference>
<keyword evidence="7 10" id="KW-0663">Pyridoxal phosphate</keyword>
<dbReference type="GO" id="GO:0006548">
    <property type="term" value="P:L-histidine catabolic process"/>
    <property type="evidence" value="ECO:0007669"/>
    <property type="project" value="TreeGrafter"/>
</dbReference>
<dbReference type="InterPro" id="IPR021115">
    <property type="entry name" value="Pyridoxal-P_BS"/>
</dbReference>
<feature type="compositionally biased region" description="Low complexity" evidence="11">
    <location>
        <begin position="628"/>
        <end position="637"/>
    </location>
</feature>
<dbReference type="Gene3D" id="3.40.640.10">
    <property type="entry name" value="Type I PLP-dependent aspartate aminotransferase-like (Major domain)"/>
    <property type="match status" value="1"/>
</dbReference>
<evidence type="ECO:0000256" key="4">
    <source>
        <dbReference type="ARBA" id="ARBA00012320"/>
    </source>
</evidence>
<evidence type="ECO:0000313" key="13">
    <source>
        <dbReference type="Proteomes" id="UP000694546"/>
    </source>
</evidence>
<evidence type="ECO:0000256" key="11">
    <source>
        <dbReference type="SAM" id="MobiDB-lite"/>
    </source>
</evidence>
<dbReference type="InterPro" id="IPR015421">
    <property type="entry name" value="PyrdxlP-dep_Trfase_major"/>
</dbReference>
<dbReference type="Pfam" id="PF00282">
    <property type="entry name" value="Pyridoxal_deC"/>
    <property type="match status" value="1"/>
</dbReference>
<evidence type="ECO:0000256" key="1">
    <source>
        <dbReference type="ARBA" id="ARBA00001933"/>
    </source>
</evidence>
<evidence type="ECO:0000313" key="12">
    <source>
        <dbReference type="Ensembl" id="ENSGMOP00000034411.1"/>
    </source>
</evidence>
<evidence type="ECO:0000256" key="9">
    <source>
        <dbReference type="ARBA" id="ARBA00039946"/>
    </source>
</evidence>
<feature type="modified residue" description="N6-(pyridoxal phosphate)lysine" evidence="10">
    <location>
        <position position="305"/>
    </location>
</feature>
<dbReference type="EC" id="4.1.1.22" evidence="4"/>
<dbReference type="GO" id="GO:0001694">
    <property type="term" value="P:histamine biosynthetic process"/>
    <property type="evidence" value="ECO:0007669"/>
    <property type="project" value="TreeGrafter"/>
</dbReference>
<evidence type="ECO:0000256" key="7">
    <source>
        <dbReference type="ARBA" id="ARBA00022898"/>
    </source>
</evidence>
<evidence type="ECO:0000256" key="8">
    <source>
        <dbReference type="ARBA" id="ARBA00023239"/>
    </source>
</evidence>
<comment type="cofactor">
    <cofactor evidence="1 10">
        <name>pyridoxal 5'-phosphate</name>
        <dbReference type="ChEBI" id="CHEBI:597326"/>
    </cofactor>
</comment>
<dbReference type="InterPro" id="IPR002129">
    <property type="entry name" value="PyrdxlP-dep_de-COase"/>
</dbReference>
<feature type="region of interest" description="Disordered" evidence="11">
    <location>
        <begin position="628"/>
        <end position="648"/>
    </location>
</feature>
<sequence length="648" mass="72101">MDAEEYNRRAKELVDYITEYLGSIRDRKVIPEVKPGYMRELLPDCAPSEPDSWDSIFKDIERVIMPGVVHWQSPHMHAYYPSLTSWPSMLGDMLADAINCIGFTWASSPACTELEMNVMDWLCKALGLPPFFLHHHPDSVGGGIIQSTVSESTLVALLAARRDRLLQLQAEVDQPVDDSVLNSRLVAYASDQAHSSVEKAGLISLVKIRFLPTDENFSLRGETLKEAIEEDRKLGLVPFLVCATLGTTGVCAFDNLYELGPVCAEEGLWLHVDAAYAGTAYFCTELRWSLKGIEFANSFVFNPSKWMMVHFDCTAFWVKDKVKLQQTFSVDPVYLRHENSQAATDFMHWQIPLSRRFRSLKLWFVMRSFGVNNLQAHVRHVCCIVLNKFNFICICPSLQGGNAVTQELLRRLTASRTMYLIPADIHTKRIIRFTVTSQSTTAEDVLSDWATISRTASALLAELNPPQTGPEDPPAAEDEVLSVLSRADSVETGETRSERTGGPAVPLDKAQVELWIDKAWSRPRRPMRSLSCSSAPLPHAFTAPWSRFDFEAAPGADQLSNIPEVPQDLLGKRVLKKLTKYYSVPSFCNPWVPCSRYQPCCPLSVQLNPCLLASACKTPSCVCSHSAGGAATSTSSAPLDASTQQDLL</sequence>
<dbReference type="GO" id="GO:0004398">
    <property type="term" value="F:histidine decarboxylase activity"/>
    <property type="evidence" value="ECO:0007669"/>
    <property type="project" value="UniProtKB-EC"/>
</dbReference>
<dbReference type="InterPro" id="IPR010977">
    <property type="entry name" value="Aromatic_deC"/>
</dbReference>
<keyword evidence="8" id="KW-0456">Lyase</keyword>
<dbReference type="PRINTS" id="PR00800">
    <property type="entry name" value="YHDCRBOXLASE"/>
</dbReference>
<dbReference type="PANTHER" id="PTHR11999:SF68">
    <property type="entry name" value="HISTIDINE DECARBOXYLASE"/>
    <property type="match status" value="1"/>
</dbReference>
<dbReference type="SUPFAM" id="SSF53383">
    <property type="entry name" value="PLP-dependent transferases"/>
    <property type="match status" value="1"/>
</dbReference>
<dbReference type="PROSITE" id="PS00392">
    <property type="entry name" value="DDC_GAD_HDC_YDC"/>
    <property type="match status" value="1"/>
</dbReference>
<comment type="subunit">
    <text evidence="3">Homodimer.</text>
</comment>
<comment type="similarity">
    <text evidence="2">Belongs to the group II decarboxylase family.</text>
</comment>
<name>A0A8C5FG97_GADMO</name>
<evidence type="ECO:0000256" key="5">
    <source>
        <dbReference type="ARBA" id="ARBA00022584"/>
    </source>
</evidence>
<reference evidence="12" key="2">
    <citation type="submission" date="2025-09" db="UniProtKB">
        <authorList>
            <consortium name="Ensembl"/>
        </authorList>
    </citation>
    <scope>IDENTIFICATION</scope>
</reference>
<dbReference type="Proteomes" id="UP000694546">
    <property type="component" value="Chromosome 14"/>
</dbReference>
<dbReference type="GO" id="GO:0042423">
    <property type="term" value="P:catecholamine biosynthetic process"/>
    <property type="evidence" value="ECO:0007669"/>
    <property type="project" value="UniProtKB-KW"/>
</dbReference>
<keyword evidence="5" id="KW-0127">Catecholamine biosynthesis</keyword>
<keyword evidence="13" id="KW-1185">Reference proteome</keyword>
<dbReference type="GO" id="GO:0005737">
    <property type="term" value="C:cytoplasm"/>
    <property type="evidence" value="ECO:0007669"/>
    <property type="project" value="TreeGrafter"/>
</dbReference>
<proteinExistence type="inferred from homology"/>
<dbReference type="GO" id="GO:0030170">
    <property type="term" value="F:pyridoxal phosphate binding"/>
    <property type="evidence" value="ECO:0007669"/>
    <property type="project" value="InterPro"/>
</dbReference>
<dbReference type="GeneTree" id="ENSGT00940000157938"/>
<dbReference type="InterPro" id="IPR015422">
    <property type="entry name" value="PyrdxlP-dep_Trfase_small"/>
</dbReference>
<reference evidence="12" key="1">
    <citation type="submission" date="2025-08" db="UniProtKB">
        <authorList>
            <consortium name="Ensembl"/>
        </authorList>
    </citation>
    <scope>IDENTIFICATION</scope>
</reference>
<dbReference type="AlphaFoldDB" id="A0A8C5FG97"/>
<organism evidence="12 13">
    <name type="scientific">Gadus morhua</name>
    <name type="common">Atlantic cod</name>
    <dbReference type="NCBI Taxonomy" id="8049"/>
    <lineage>
        <taxon>Eukaryota</taxon>
        <taxon>Metazoa</taxon>
        <taxon>Chordata</taxon>
        <taxon>Craniata</taxon>
        <taxon>Vertebrata</taxon>
        <taxon>Euteleostomi</taxon>
        <taxon>Actinopterygii</taxon>
        <taxon>Neopterygii</taxon>
        <taxon>Teleostei</taxon>
        <taxon>Neoteleostei</taxon>
        <taxon>Acanthomorphata</taxon>
        <taxon>Zeiogadaria</taxon>
        <taxon>Gadariae</taxon>
        <taxon>Gadiformes</taxon>
        <taxon>Gadoidei</taxon>
        <taxon>Gadidae</taxon>
        <taxon>Gadus</taxon>
    </lineage>
</organism>
<dbReference type="Gene3D" id="1.20.1340.10">
    <property type="entry name" value="dopa decarboxylase, N-terminal domain"/>
    <property type="match status" value="1"/>
</dbReference>
<evidence type="ECO:0000256" key="10">
    <source>
        <dbReference type="PIRSR" id="PIRSR602129-50"/>
    </source>
</evidence>
<protein>
    <recommendedName>
        <fullName evidence="9">Histidine decarboxylase</fullName>
        <ecNumber evidence="4">4.1.1.22</ecNumber>
    </recommendedName>
</protein>
<dbReference type="Gene3D" id="3.90.1150.10">
    <property type="entry name" value="Aspartate Aminotransferase, domain 1"/>
    <property type="match status" value="1"/>
</dbReference>
<dbReference type="Ensembl" id="ENSGMOT00000043459.1">
    <property type="protein sequence ID" value="ENSGMOP00000034411.1"/>
    <property type="gene ID" value="ENSGMOG00000016050.2"/>
</dbReference>
<accession>A0A8C5FG97</accession>
<evidence type="ECO:0000256" key="6">
    <source>
        <dbReference type="ARBA" id="ARBA00022793"/>
    </source>
</evidence>
<dbReference type="PANTHER" id="PTHR11999">
    <property type="entry name" value="GROUP II PYRIDOXAL-5-PHOSPHATE DECARBOXYLASE"/>
    <property type="match status" value="1"/>
</dbReference>
<keyword evidence="6" id="KW-0210">Decarboxylase</keyword>
<evidence type="ECO:0000256" key="3">
    <source>
        <dbReference type="ARBA" id="ARBA00011738"/>
    </source>
</evidence>
<dbReference type="CDD" id="cd06450">
    <property type="entry name" value="DOPA_deC_like"/>
    <property type="match status" value="1"/>
</dbReference>